<accession>A0A9P9DSW7</accession>
<evidence type="ECO:0000256" key="2">
    <source>
        <dbReference type="ARBA" id="ARBA00022670"/>
    </source>
</evidence>
<evidence type="ECO:0000256" key="3">
    <source>
        <dbReference type="ARBA" id="ARBA00022801"/>
    </source>
</evidence>
<keyword evidence="6" id="KW-0472">Membrane</keyword>
<reference evidence="9" key="1">
    <citation type="journal article" date="2021" name="Nat. Commun.">
        <title>Genetic determinants of endophytism in the Arabidopsis root mycobiome.</title>
        <authorList>
            <person name="Mesny F."/>
            <person name="Miyauchi S."/>
            <person name="Thiergart T."/>
            <person name="Pickel B."/>
            <person name="Atanasova L."/>
            <person name="Karlsson M."/>
            <person name="Huettel B."/>
            <person name="Barry K.W."/>
            <person name="Haridas S."/>
            <person name="Chen C."/>
            <person name="Bauer D."/>
            <person name="Andreopoulos W."/>
            <person name="Pangilinan J."/>
            <person name="LaButti K."/>
            <person name="Riley R."/>
            <person name="Lipzen A."/>
            <person name="Clum A."/>
            <person name="Drula E."/>
            <person name="Henrissat B."/>
            <person name="Kohler A."/>
            <person name="Grigoriev I.V."/>
            <person name="Martin F.M."/>
            <person name="Hacquard S."/>
        </authorList>
    </citation>
    <scope>NUCLEOTIDE SEQUENCE</scope>
    <source>
        <strain evidence="9">MPI-CAGE-AT-0147</strain>
    </source>
</reference>
<keyword evidence="6" id="KW-1133">Transmembrane helix</keyword>
<feature type="active site" description="Charge relay system" evidence="5">
    <location>
        <position position="618"/>
    </location>
</feature>
<evidence type="ECO:0000256" key="6">
    <source>
        <dbReference type="SAM" id="Phobius"/>
    </source>
</evidence>
<evidence type="ECO:0000256" key="5">
    <source>
        <dbReference type="PROSITE-ProRule" id="PRU01240"/>
    </source>
</evidence>
<dbReference type="Pfam" id="PF00082">
    <property type="entry name" value="Peptidase_S8"/>
    <property type="match status" value="1"/>
</dbReference>
<sequence length="860" mass="96489">MDDSTTRHQKLIKQAGLLALEHGVNRKSPDGGSLGTRLILISNALDIANPDALIDYEVPELNKVIARLKSILQCRSYPSKKAHLDQVRSNLAEFLESSELKAEDERQELTTDCEALLKGLRIHESAAHILANPPKIVRIEYPVPIKRKLLSGLRKQSLCSSCPGLDGSQGNLRWHPTRLLLKHRPLEDNSQTLDFNALIARIPPESWQDTGFSVPLRDKLVGFIGENAPHENPNRQLGSDLGQGMFCRILSEDIFARVCFYFYNGNFLPLFNGRALEQRPSPGLGITLTAVLQQYTLQLKDKINLAHITAQAFWQFYDTELLYRKWTSDYVLFMPEQHGGARRLPNKPYISVQFELADEDPDEYLSEDSLVHRYPRILAFAIMLIEIGLGKSLQLRQCNSLVSQVNADFDVASRGLDELKETPWENFANKDVFIQAIVNCLTSDNYRPGLNIDITASTVPSPATGPHCRGSLEISQRRRAFYDKVVWPLQWLAEVGFRCDQNASYLRENQSSLQLNFTRSLSIKDDIKEDLQLPSVQFHGSQKIDPKRWLDDLKAINRAISPRLRKLPAGSKGVRVAILDTGYNPKAPLLADQARSRCFKGWKDFVSSSDAPVDTFGHGTFMATLLVESAPISEVHVARVAENTNSLPQSSSRIAQGIRWAGLEQNADIISMSFGFPVHDEETYEEISEAIEEVQKERRRRIIFLASAGNSGVYDDETFPATHPSVISIRATDSLGAFMKTNPENKSESPVVFGAIGDDIPVHLQQFCPDVSLPGTSAATAIAAGIAAVMLAYVLVLPQMVKTEHGEGILKRLWTTEGMKMMFMKMSDDMGQRRRFLNPSKFFLNKRTPESRYFAIYDCL</sequence>
<dbReference type="InterPro" id="IPR036852">
    <property type="entry name" value="Peptidase_S8/S53_dom_sf"/>
</dbReference>
<keyword evidence="4 5" id="KW-0720">Serine protease</keyword>
<dbReference type="PRINTS" id="PR00723">
    <property type="entry name" value="SUBTILISIN"/>
</dbReference>
<name>A0A9P9DSW7_9HYPO</name>
<feature type="transmembrane region" description="Helical" evidence="6">
    <location>
        <begin position="778"/>
        <end position="797"/>
    </location>
</feature>
<dbReference type="EMBL" id="JAGMUV010000021">
    <property type="protein sequence ID" value="KAH7124686.1"/>
    <property type="molecule type" value="Genomic_DNA"/>
</dbReference>
<dbReference type="InterPro" id="IPR000209">
    <property type="entry name" value="Peptidase_S8/S53_dom"/>
</dbReference>
<dbReference type="OrthoDB" id="206201at2759"/>
<dbReference type="PROSITE" id="PS51892">
    <property type="entry name" value="SUBTILASE"/>
    <property type="match status" value="1"/>
</dbReference>
<dbReference type="PANTHER" id="PTHR43806:SF11">
    <property type="entry name" value="CEREVISIN-RELATED"/>
    <property type="match status" value="1"/>
</dbReference>
<dbReference type="AlphaFoldDB" id="A0A9P9DSW7"/>
<dbReference type="Gene3D" id="3.40.50.200">
    <property type="entry name" value="Peptidase S8/S53 domain"/>
    <property type="match status" value="1"/>
</dbReference>
<comment type="similarity">
    <text evidence="1 5">Belongs to the peptidase S8 family.</text>
</comment>
<dbReference type="InterPro" id="IPR050131">
    <property type="entry name" value="Peptidase_S8_subtilisin-like"/>
</dbReference>
<evidence type="ECO:0000256" key="1">
    <source>
        <dbReference type="ARBA" id="ARBA00011073"/>
    </source>
</evidence>
<proteinExistence type="inferred from homology"/>
<evidence type="ECO:0000256" key="4">
    <source>
        <dbReference type="ARBA" id="ARBA00022825"/>
    </source>
</evidence>
<dbReference type="GO" id="GO:0006508">
    <property type="term" value="P:proteolysis"/>
    <property type="evidence" value="ECO:0007669"/>
    <property type="project" value="UniProtKB-KW"/>
</dbReference>
<dbReference type="Pfam" id="PF24476">
    <property type="entry name" value="DUF7580"/>
    <property type="match status" value="1"/>
</dbReference>
<protein>
    <recommendedName>
        <fullName evidence="11">Peptidase S8/S53 domain-containing protein</fullName>
    </recommendedName>
</protein>
<dbReference type="CDD" id="cd00306">
    <property type="entry name" value="Peptidases_S8_S53"/>
    <property type="match status" value="1"/>
</dbReference>
<evidence type="ECO:0008006" key="11">
    <source>
        <dbReference type="Google" id="ProtNLM"/>
    </source>
</evidence>
<feature type="domain" description="Peptidase S8/S53" evidence="7">
    <location>
        <begin position="572"/>
        <end position="792"/>
    </location>
</feature>
<evidence type="ECO:0000259" key="8">
    <source>
        <dbReference type="Pfam" id="PF24476"/>
    </source>
</evidence>
<evidence type="ECO:0000259" key="7">
    <source>
        <dbReference type="Pfam" id="PF00082"/>
    </source>
</evidence>
<gene>
    <name evidence="9" type="ORF">EDB81DRAFT_811463</name>
</gene>
<feature type="active site" description="Charge relay system" evidence="5">
    <location>
        <position position="777"/>
    </location>
</feature>
<dbReference type="SUPFAM" id="SSF52743">
    <property type="entry name" value="Subtilisin-like"/>
    <property type="match status" value="1"/>
</dbReference>
<dbReference type="GO" id="GO:0004252">
    <property type="term" value="F:serine-type endopeptidase activity"/>
    <property type="evidence" value="ECO:0007669"/>
    <property type="project" value="UniProtKB-UniRule"/>
</dbReference>
<evidence type="ECO:0000313" key="9">
    <source>
        <dbReference type="EMBL" id="KAH7124686.1"/>
    </source>
</evidence>
<keyword evidence="2 5" id="KW-0645">Protease</keyword>
<dbReference type="Proteomes" id="UP000738349">
    <property type="component" value="Unassembled WGS sequence"/>
</dbReference>
<dbReference type="InterPro" id="IPR015500">
    <property type="entry name" value="Peptidase_S8_subtilisin-rel"/>
</dbReference>
<keyword evidence="10" id="KW-1185">Reference proteome</keyword>
<organism evidence="9 10">
    <name type="scientific">Dactylonectria macrodidyma</name>
    <dbReference type="NCBI Taxonomy" id="307937"/>
    <lineage>
        <taxon>Eukaryota</taxon>
        <taxon>Fungi</taxon>
        <taxon>Dikarya</taxon>
        <taxon>Ascomycota</taxon>
        <taxon>Pezizomycotina</taxon>
        <taxon>Sordariomycetes</taxon>
        <taxon>Hypocreomycetidae</taxon>
        <taxon>Hypocreales</taxon>
        <taxon>Nectriaceae</taxon>
        <taxon>Dactylonectria</taxon>
    </lineage>
</organism>
<keyword evidence="3 5" id="KW-0378">Hydrolase</keyword>
<dbReference type="PANTHER" id="PTHR43806">
    <property type="entry name" value="PEPTIDASE S8"/>
    <property type="match status" value="1"/>
</dbReference>
<evidence type="ECO:0000313" key="10">
    <source>
        <dbReference type="Proteomes" id="UP000738349"/>
    </source>
</evidence>
<dbReference type="InterPro" id="IPR056002">
    <property type="entry name" value="DUF7580"/>
</dbReference>
<comment type="caution">
    <text evidence="9">The sequence shown here is derived from an EMBL/GenBank/DDBJ whole genome shotgun (WGS) entry which is preliminary data.</text>
</comment>
<feature type="active site" description="Charge relay system" evidence="5">
    <location>
        <position position="580"/>
    </location>
</feature>
<keyword evidence="6" id="KW-0812">Transmembrane</keyword>
<feature type="domain" description="DUF7580" evidence="8">
    <location>
        <begin position="296"/>
        <end position="445"/>
    </location>
</feature>